<comment type="caution">
    <text evidence="3">The sequence shown here is derived from an EMBL/GenBank/DDBJ whole genome shotgun (WGS) entry which is preliminary data.</text>
</comment>
<feature type="chain" id="PRO_5036809802" evidence="2">
    <location>
        <begin position="19"/>
        <end position="84"/>
    </location>
</feature>
<evidence type="ECO:0000313" key="4">
    <source>
        <dbReference type="Proteomes" id="UP000638732"/>
    </source>
</evidence>
<proteinExistence type="predicted"/>
<feature type="region of interest" description="Disordered" evidence="1">
    <location>
        <begin position="22"/>
        <end position="84"/>
    </location>
</feature>
<sequence>MKKLFHLFITTAIISLSACNGATQKTGGEARDSSASHGNSGPADSSMATESGSPVGASTSGSDTSTNGKSTANPTVDSGKTNKP</sequence>
<evidence type="ECO:0000256" key="1">
    <source>
        <dbReference type="SAM" id="MobiDB-lite"/>
    </source>
</evidence>
<reference evidence="3" key="2">
    <citation type="submission" date="2020-10" db="EMBL/GenBank/DDBJ databases">
        <title>Mucilaginibacter sp. nov., isolated from soil.</title>
        <authorList>
            <person name="Jeon C.O."/>
        </authorList>
    </citation>
    <scope>NUCLEOTIDE SEQUENCE</scope>
    <source>
        <strain evidence="3">R11</strain>
    </source>
</reference>
<reference evidence="3" key="1">
    <citation type="submission" date="2020-01" db="EMBL/GenBank/DDBJ databases">
        <authorList>
            <person name="Seo Y.L."/>
        </authorList>
    </citation>
    <scope>NUCLEOTIDE SEQUENCE</scope>
    <source>
        <strain evidence="3">R11</strain>
    </source>
</reference>
<dbReference type="EMBL" id="WWEO01000041">
    <property type="protein sequence ID" value="NCD69399.1"/>
    <property type="molecule type" value="Genomic_DNA"/>
</dbReference>
<keyword evidence="2" id="KW-0732">Signal</keyword>
<dbReference type="PROSITE" id="PS51257">
    <property type="entry name" value="PROKAR_LIPOPROTEIN"/>
    <property type="match status" value="1"/>
</dbReference>
<name>A0A966DU79_9SPHI</name>
<dbReference type="Proteomes" id="UP000638732">
    <property type="component" value="Unassembled WGS sequence"/>
</dbReference>
<dbReference type="AlphaFoldDB" id="A0A966DU79"/>
<accession>A0A966DU79</accession>
<dbReference type="RefSeq" id="WP_166585371.1">
    <property type="nucleotide sequence ID" value="NZ_WWEO01000041.1"/>
</dbReference>
<evidence type="ECO:0000313" key="3">
    <source>
        <dbReference type="EMBL" id="NCD69399.1"/>
    </source>
</evidence>
<gene>
    <name evidence="3" type="ORF">GSY63_08535</name>
</gene>
<protein>
    <submittedName>
        <fullName evidence="3">Uncharacterized protein</fullName>
    </submittedName>
</protein>
<evidence type="ECO:0000256" key="2">
    <source>
        <dbReference type="SAM" id="SignalP"/>
    </source>
</evidence>
<feature type="signal peptide" evidence="2">
    <location>
        <begin position="1"/>
        <end position="18"/>
    </location>
</feature>
<feature type="compositionally biased region" description="Polar residues" evidence="1">
    <location>
        <begin position="35"/>
        <end position="84"/>
    </location>
</feature>
<keyword evidence="4" id="KW-1185">Reference proteome</keyword>
<organism evidence="3 4">
    <name type="scientific">Mucilaginibacter agri</name>
    <dbReference type="NCBI Taxonomy" id="2695265"/>
    <lineage>
        <taxon>Bacteria</taxon>
        <taxon>Pseudomonadati</taxon>
        <taxon>Bacteroidota</taxon>
        <taxon>Sphingobacteriia</taxon>
        <taxon>Sphingobacteriales</taxon>
        <taxon>Sphingobacteriaceae</taxon>
        <taxon>Mucilaginibacter</taxon>
    </lineage>
</organism>